<dbReference type="KEGG" id="lpil:LIP_1897"/>
<name>A0A0K2SKV3_LIMPI</name>
<evidence type="ECO:0000313" key="2">
    <source>
        <dbReference type="Proteomes" id="UP000065807"/>
    </source>
</evidence>
<dbReference type="AlphaFoldDB" id="A0A0K2SKV3"/>
<protein>
    <submittedName>
        <fullName evidence="1">Uncharacterized protein</fullName>
    </submittedName>
</protein>
<gene>
    <name evidence="1" type="ORF">LIP_1897</name>
</gene>
<accession>A0A0K2SKV3</accession>
<dbReference type="Proteomes" id="UP000065807">
    <property type="component" value="Chromosome"/>
</dbReference>
<organism evidence="1 2">
    <name type="scientific">Limnochorda pilosa</name>
    <dbReference type="NCBI Taxonomy" id="1555112"/>
    <lineage>
        <taxon>Bacteria</taxon>
        <taxon>Bacillati</taxon>
        <taxon>Bacillota</taxon>
        <taxon>Limnochordia</taxon>
        <taxon>Limnochordales</taxon>
        <taxon>Limnochordaceae</taxon>
        <taxon>Limnochorda</taxon>
    </lineage>
</organism>
<reference evidence="2" key="1">
    <citation type="submission" date="2015-07" db="EMBL/GenBank/DDBJ databases">
        <title>Complete genome sequence and phylogenetic analysis of Limnochorda pilosa.</title>
        <authorList>
            <person name="Watanabe M."/>
            <person name="Kojima H."/>
            <person name="Fukui M."/>
        </authorList>
    </citation>
    <scope>NUCLEOTIDE SEQUENCE [LARGE SCALE GENOMIC DNA]</scope>
    <source>
        <strain evidence="2">HC45</strain>
    </source>
</reference>
<dbReference type="EMBL" id="AP014924">
    <property type="protein sequence ID" value="BAS27738.1"/>
    <property type="molecule type" value="Genomic_DNA"/>
</dbReference>
<keyword evidence="2" id="KW-1185">Reference proteome</keyword>
<reference evidence="2" key="2">
    <citation type="journal article" date="2016" name="Int. J. Syst. Evol. Microbiol.">
        <title>Complete genome sequence and cell structure of Limnochorda pilosa, a Gram-negative spore-former within the phylum Firmicutes.</title>
        <authorList>
            <person name="Watanabe M."/>
            <person name="Kojima H."/>
            <person name="Fukui M."/>
        </authorList>
    </citation>
    <scope>NUCLEOTIDE SEQUENCE [LARGE SCALE GENOMIC DNA]</scope>
    <source>
        <strain evidence="2">HC45</strain>
    </source>
</reference>
<dbReference type="STRING" id="1555112.LIP_1897"/>
<dbReference type="RefSeq" id="WP_144440404.1">
    <property type="nucleotide sequence ID" value="NZ_AP014924.1"/>
</dbReference>
<sequence>MGARSQWRHATRCFATLRLALALTALVWGMIVPAGAKQGPSHAKETWSKEIPITVFIEPYAEVTPSPAKWLLSFTGAGRLEDGWRFVARPAPQPTFVVHANTDVQVTLSGGGGVGKYGVSPVYTFAGVGQGPRAYASGPPGEGLPYLLADIAGPTGDAGVVFTLTEAEILAPSLSEVPAGRLGKTTLTVTVMAASD</sequence>
<proteinExistence type="predicted"/>
<evidence type="ECO:0000313" key="1">
    <source>
        <dbReference type="EMBL" id="BAS27738.1"/>
    </source>
</evidence>